<dbReference type="GeneID" id="66108775"/>
<evidence type="ECO:0000313" key="2">
    <source>
        <dbReference type="Proteomes" id="UP000812287"/>
    </source>
</evidence>
<sequence>MYTEFIKLRADKVLEKAVVPEGRYSKLWYGKDQGGAPFFASSQVALGAFVTDELDEAGLDRRYFGALV</sequence>
<protein>
    <submittedName>
        <fullName evidence="1">Uncharacterized protein</fullName>
    </submittedName>
</protein>
<proteinExistence type="predicted"/>
<name>A0A9P8ARS6_9AGAR</name>
<keyword evidence="2" id="KW-1185">Reference proteome</keyword>
<evidence type="ECO:0000313" key="1">
    <source>
        <dbReference type="EMBL" id="KAG7445221.1"/>
    </source>
</evidence>
<accession>A0A9P8ARS6</accession>
<dbReference type="Proteomes" id="UP000812287">
    <property type="component" value="Unassembled WGS sequence"/>
</dbReference>
<comment type="caution">
    <text evidence="1">The sequence shown here is derived from an EMBL/GenBank/DDBJ whole genome shotgun (WGS) entry which is preliminary data.</text>
</comment>
<dbReference type="RefSeq" id="XP_043038721.1">
    <property type="nucleotide sequence ID" value="XM_043186478.1"/>
</dbReference>
<dbReference type="EMBL" id="MU250537">
    <property type="protein sequence ID" value="KAG7445221.1"/>
    <property type="molecule type" value="Genomic_DNA"/>
</dbReference>
<reference evidence="1" key="1">
    <citation type="submission" date="2020-11" db="EMBL/GenBank/DDBJ databases">
        <title>Adaptations for nitrogen fixation in a non-lichenized fungal sporocarp promotes dispersal by wood-feeding termites.</title>
        <authorList>
            <consortium name="DOE Joint Genome Institute"/>
            <person name="Koch R.A."/>
            <person name="Yoon G."/>
            <person name="Arayal U."/>
            <person name="Lail K."/>
            <person name="Amirebrahimi M."/>
            <person name="Labutti K."/>
            <person name="Lipzen A."/>
            <person name="Riley R."/>
            <person name="Barry K."/>
            <person name="Henrissat B."/>
            <person name="Grigoriev I.V."/>
            <person name="Herr J.R."/>
            <person name="Aime M.C."/>
        </authorList>
    </citation>
    <scope>NUCLEOTIDE SEQUENCE</scope>
    <source>
        <strain evidence="1">MCA 3950</strain>
    </source>
</reference>
<dbReference type="AlphaFoldDB" id="A0A9P8ARS6"/>
<organism evidence="1 2">
    <name type="scientific">Guyanagaster necrorhizus</name>
    <dbReference type="NCBI Taxonomy" id="856835"/>
    <lineage>
        <taxon>Eukaryota</taxon>
        <taxon>Fungi</taxon>
        <taxon>Dikarya</taxon>
        <taxon>Basidiomycota</taxon>
        <taxon>Agaricomycotina</taxon>
        <taxon>Agaricomycetes</taxon>
        <taxon>Agaricomycetidae</taxon>
        <taxon>Agaricales</taxon>
        <taxon>Marasmiineae</taxon>
        <taxon>Physalacriaceae</taxon>
        <taxon>Guyanagaster</taxon>
    </lineage>
</organism>
<gene>
    <name evidence="1" type="ORF">BT62DRAFT_933026</name>
</gene>